<comment type="caution">
    <text evidence="2">The sequence shown here is derived from an EMBL/GenBank/DDBJ whole genome shotgun (WGS) entry which is preliminary data.</text>
</comment>
<name>A0A8X7C1M9_9ARAC</name>
<dbReference type="AlphaFoldDB" id="A0A8X7C1M9"/>
<sequence length="77" mass="8891">MLPKITSFSNKVHHFELQYPPKMTNLKLSLRLRKLNNMFEAILWRDKNADGHGSICDHRREAHNKGSSHKGATNCYG</sequence>
<accession>A0A8X7C1M9</accession>
<keyword evidence="3" id="KW-1185">Reference proteome</keyword>
<evidence type="ECO:0000313" key="3">
    <source>
        <dbReference type="Proteomes" id="UP000886998"/>
    </source>
</evidence>
<organism evidence="2 3">
    <name type="scientific">Trichonephila inaurata madagascariensis</name>
    <dbReference type="NCBI Taxonomy" id="2747483"/>
    <lineage>
        <taxon>Eukaryota</taxon>
        <taxon>Metazoa</taxon>
        <taxon>Ecdysozoa</taxon>
        <taxon>Arthropoda</taxon>
        <taxon>Chelicerata</taxon>
        <taxon>Arachnida</taxon>
        <taxon>Araneae</taxon>
        <taxon>Araneomorphae</taxon>
        <taxon>Entelegynae</taxon>
        <taxon>Araneoidea</taxon>
        <taxon>Nephilidae</taxon>
        <taxon>Trichonephila</taxon>
        <taxon>Trichonephila inaurata</taxon>
    </lineage>
</organism>
<gene>
    <name evidence="2" type="ORF">TNIN_376071</name>
</gene>
<dbReference type="EMBL" id="BMAV01008432">
    <property type="protein sequence ID" value="GFY52035.1"/>
    <property type="molecule type" value="Genomic_DNA"/>
</dbReference>
<proteinExistence type="predicted"/>
<evidence type="ECO:0000313" key="2">
    <source>
        <dbReference type="EMBL" id="GFY52035.1"/>
    </source>
</evidence>
<reference evidence="2" key="1">
    <citation type="submission" date="2020-08" db="EMBL/GenBank/DDBJ databases">
        <title>Multicomponent nature underlies the extraordinary mechanical properties of spider dragline silk.</title>
        <authorList>
            <person name="Kono N."/>
            <person name="Nakamura H."/>
            <person name="Mori M."/>
            <person name="Yoshida Y."/>
            <person name="Ohtoshi R."/>
            <person name="Malay A.D."/>
            <person name="Moran D.A.P."/>
            <person name="Tomita M."/>
            <person name="Numata K."/>
            <person name="Arakawa K."/>
        </authorList>
    </citation>
    <scope>NUCLEOTIDE SEQUENCE</scope>
</reference>
<feature type="region of interest" description="Disordered" evidence="1">
    <location>
        <begin position="57"/>
        <end position="77"/>
    </location>
</feature>
<evidence type="ECO:0000256" key="1">
    <source>
        <dbReference type="SAM" id="MobiDB-lite"/>
    </source>
</evidence>
<protein>
    <submittedName>
        <fullName evidence="2">Uncharacterized protein</fullName>
    </submittedName>
</protein>
<dbReference type="Proteomes" id="UP000886998">
    <property type="component" value="Unassembled WGS sequence"/>
</dbReference>